<dbReference type="SMR" id="A0A3B6AQJ2"/>
<evidence type="ECO:0000256" key="4">
    <source>
        <dbReference type="SAM" id="SignalP"/>
    </source>
</evidence>
<dbReference type="Gramene" id="TraesARI2A03G00599190.1">
    <property type="protein sequence ID" value="TraesARI2A03G00599190.1.CDS1"/>
    <property type="gene ID" value="TraesARI2A03G00599190"/>
</dbReference>
<dbReference type="Proteomes" id="UP000019116">
    <property type="component" value="Chromosome 2A"/>
</dbReference>
<feature type="domain" description="Pectinesterase inhibitor" evidence="5">
    <location>
        <begin position="23"/>
        <end position="180"/>
    </location>
</feature>
<feature type="signal peptide" evidence="4">
    <location>
        <begin position="1"/>
        <end position="25"/>
    </location>
</feature>
<evidence type="ECO:0000256" key="3">
    <source>
        <dbReference type="ARBA" id="ARBA00038471"/>
    </source>
</evidence>
<protein>
    <recommendedName>
        <fullName evidence="5">Pectinesterase inhibitor domain-containing protein</fullName>
    </recommendedName>
</protein>
<evidence type="ECO:0000256" key="2">
    <source>
        <dbReference type="ARBA" id="ARBA00023157"/>
    </source>
</evidence>
<accession>A0A3B6AQJ2</accession>
<dbReference type="Gramene" id="TraesNOR2A03G00600250.1">
    <property type="protein sequence ID" value="TraesNOR2A03G00600250.1.CDS1"/>
    <property type="gene ID" value="TraesNOR2A03G00600250"/>
</dbReference>
<dbReference type="OMA" id="AHDYDFC"/>
<dbReference type="PANTHER" id="PTHR35357">
    <property type="entry name" value="OS02G0537100 PROTEIN"/>
    <property type="match status" value="1"/>
</dbReference>
<dbReference type="PANTHER" id="PTHR35357:SF24">
    <property type="entry name" value="OS04G0587200 PROTEIN"/>
    <property type="match status" value="1"/>
</dbReference>
<name>A0A3B6AQJ2_WHEAT</name>
<proteinExistence type="inferred from homology"/>
<evidence type="ECO:0000313" key="7">
    <source>
        <dbReference type="Proteomes" id="UP000019116"/>
    </source>
</evidence>
<reference evidence="6" key="1">
    <citation type="submission" date="2018-08" db="EMBL/GenBank/DDBJ databases">
        <authorList>
            <person name="Rossello M."/>
        </authorList>
    </citation>
    <scope>NUCLEOTIDE SEQUENCE [LARGE SCALE GENOMIC DNA]</scope>
    <source>
        <strain evidence="6">cv. Chinese Spring</strain>
    </source>
</reference>
<dbReference type="AlphaFoldDB" id="A0A3B6AQJ2"/>
<feature type="chain" id="PRO_5043170932" description="Pectinesterase inhibitor domain-containing protein" evidence="4">
    <location>
        <begin position="26"/>
        <end position="190"/>
    </location>
</feature>
<evidence type="ECO:0000259" key="5">
    <source>
        <dbReference type="SMART" id="SM00856"/>
    </source>
</evidence>
<dbReference type="Gramene" id="TraesJUL2A03G00595690.1">
    <property type="protein sequence ID" value="TraesJUL2A03G00595690.1.CDS1"/>
    <property type="gene ID" value="TraesJUL2A03G00595690"/>
</dbReference>
<dbReference type="Gramene" id="TraesCS2A03G0094200.1">
    <property type="protein sequence ID" value="TraesCS2A03G0094200.1.CDS1"/>
    <property type="gene ID" value="TraesCS2A03G0094200"/>
</dbReference>
<evidence type="ECO:0000256" key="1">
    <source>
        <dbReference type="ARBA" id="ARBA00022729"/>
    </source>
</evidence>
<keyword evidence="2" id="KW-1015">Disulfide bond</keyword>
<dbReference type="InterPro" id="IPR006501">
    <property type="entry name" value="Pectinesterase_inhib_dom"/>
</dbReference>
<organism evidence="6">
    <name type="scientific">Triticum aestivum</name>
    <name type="common">Wheat</name>
    <dbReference type="NCBI Taxonomy" id="4565"/>
    <lineage>
        <taxon>Eukaryota</taxon>
        <taxon>Viridiplantae</taxon>
        <taxon>Streptophyta</taxon>
        <taxon>Embryophyta</taxon>
        <taxon>Tracheophyta</taxon>
        <taxon>Spermatophyta</taxon>
        <taxon>Magnoliopsida</taxon>
        <taxon>Liliopsida</taxon>
        <taxon>Poales</taxon>
        <taxon>Poaceae</taxon>
        <taxon>BOP clade</taxon>
        <taxon>Pooideae</taxon>
        <taxon>Triticodae</taxon>
        <taxon>Triticeae</taxon>
        <taxon>Triticinae</taxon>
        <taxon>Triticum</taxon>
    </lineage>
</organism>
<dbReference type="Gramene" id="TraesWEE_scaffold_013963_01G000200.1">
    <property type="protein sequence ID" value="TraesWEE_scaffold_013963_01G000200.1"/>
    <property type="gene ID" value="TraesWEE_scaffold_013963_01G000200"/>
</dbReference>
<keyword evidence="7" id="KW-1185">Reference proteome</keyword>
<dbReference type="GO" id="GO:0004857">
    <property type="term" value="F:enzyme inhibitor activity"/>
    <property type="evidence" value="ECO:0000318"/>
    <property type="project" value="GO_Central"/>
</dbReference>
<dbReference type="Pfam" id="PF04043">
    <property type="entry name" value="PMEI"/>
    <property type="match status" value="1"/>
</dbReference>
<dbReference type="SMART" id="SM00856">
    <property type="entry name" value="PMEI"/>
    <property type="match status" value="1"/>
</dbReference>
<reference evidence="6" key="2">
    <citation type="submission" date="2018-10" db="UniProtKB">
        <authorList>
            <consortium name="EnsemblPlants"/>
        </authorList>
    </citation>
    <scope>IDENTIFICATION</scope>
</reference>
<dbReference type="GO" id="GO:0009505">
    <property type="term" value="C:plant-type cell wall"/>
    <property type="evidence" value="ECO:0000318"/>
    <property type="project" value="GO_Central"/>
</dbReference>
<evidence type="ECO:0000313" key="6">
    <source>
        <dbReference type="EnsemblPlants" id="TraesCS2A02G050100.1.cds1"/>
    </source>
</evidence>
<dbReference type="Gramene" id="TraesCS2A02G050100.1">
    <property type="protein sequence ID" value="TraesCS2A02G050100.1.cds1"/>
    <property type="gene ID" value="TraesCS2A02G050100"/>
</dbReference>
<dbReference type="Gramene" id="TraesLAC2A03G00596640.1">
    <property type="protein sequence ID" value="TraesLAC2A03G00596640.1.CDS1"/>
    <property type="gene ID" value="TraesLAC2A03G00596640"/>
</dbReference>
<keyword evidence="1 4" id="KW-0732">Signal</keyword>
<dbReference type="OrthoDB" id="599202at2759"/>
<dbReference type="GO" id="GO:0009827">
    <property type="term" value="P:plant-type cell wall modification"/>
    <property type="evidence" value="ECO:0000318"/>
    <property type="project" value="GO_Central"/>
</dbReference>
<dbReference type="InterPro" id="IPR035513">
    <property type="entry name" value="Invertase/methylesterase_inhib"/>
</dbReference>
<sequence>MAPLQALSFILLLLLVVQHARTARASTLEDTCRLVATASWEAAHDYDFCVKTLGADPASVTADELGLVVIAVRIAGATAKATGDRIAQLQAVETSPRRRLVLNECAKDCALTVRRLGRAAGDFATGGDEDRLTEAATLLEQVRGTPVRCDKAFIFRAGERTPLTHAVHELNDVTMLALKILRHCLNNGAK</sequence>
<dbReference type="SUPFAM" id="SSF101148">
    <property type="entry name" value="Plant invertase/pectin methylesterase inhibitor"/>
    <property type="match status" value="1"/>
</dbReference>
<dbReference type="NCBIfam" id="TIGR01614">
    <property type="entry name" value="PME_inhib"/>
    <property type="match status" value="1"/>
</dbReference>
<dbReference type="Gramene" id="TraesLDM2A03G00594780.1">
    <property type="protein sequence ID" value="TraesLDM2A03G00594780.1.CDS1"/>
    <property type="gene ID" value="TraesLDM2A03G00594780"/>
</dbReference>
<comment type="similarity">
    <text evidence="3">Belongs to the PMEI family.</text>
</comment>
<dbReference type="EnsemblPlants" id="TraesCS2A02G050100.1">
    <property type="protein sequence ID" value="TraesCS2A02G050100.1.cds1"/>
    <property type="gene ID" value="TraesCS2A02G050100"/>
</dbReference>
<dbReference type="Gene3D" id="1.20.140.40">
    <property type="entry name" value="Invertase/pectin methylesterase inhibitor family protein"/>
    <property type="match status" value="1"/>
</dbReference>
<dbReference type="Gramene" id="TraesCAD_scaffold_012037_01G000500.1">
    <property type="protein sequence ID" value="TraesCAD_scaffold_012037_01G000500.1"/>
    <property type="gene ID" value="TraesCAD_scaffold_012037_01G000500"/>
</dbReference>